<keyword evidence="6" id="KW-0472">Membrane</keyword>
<dbReference type="OrthoDB" id="9811587at2"/>
<keyword evidence="9" id="KW-1185">Reference proteome</keyword>
<dbReference type="AlphaFoldDB" id="A0A4U0H8R0"/>
<evidence type="ECO:0000256" key="7">
    <source>
        <dbReference type="ARBA" id="ARBA00023237"/>
    </source>
</evidence>
<keyword evidence="5" id="KW-0812">Transmembrane</keyword>
<evidence type="ECO:0000256" key="5">
    <source>
        <dbReference type="ARBA" id="ARBA00022692"/>
    </source>
</evidence>
<dbReference type="GO" id="GO:1990281">
    <property type="term" value="C:efflux pump complex"/>
    <property type="evidence" value="ECO:0007669"/>
    <property type="project" value="TreeGrafter"/>
</dbReference>
<comment type="similarity">
    <text evidence="2">Belongs to the outer membrane factor (OMF) (TC 1.B.17) family.</text>
</comment>
<dbReference type="EMBL" id="SUKA01000001">
    <property type="protein sequence ID" value="TJY67714.1"/>
    <property type="molecule type" value="Genomic_DNA"/>
</dbReference>
<dbReference type="GO" id="GO:0009279">
    <property type="term" value="C:cell outer membrane"/>
    <property type="evidence" value="ECO:0007669"/>
    <property type="project" value="UniProtKB-SubCell"/>
</dbReference>
<name>A0A4U0H8R0_9SPHI</name>
<dbReference type="PANTHER" id="PTHR30026:SF20">
    <property type="entry name" value="OUTER MEMBRANE PROTEIN TOLC"/>
    <property type="match status" value="1"/>
</dbReference>
<evidence type="ECO:0000256" key="6">
    <source>
        <dbReference type="ARBA" id="ARBA00023136"/>
    </source>
</evidence>
<evidence type="ECO:0000256" key="2">
    <source>
        <dbReference type="ARBA" id="ARBA00007613"/>
    </source>
</evidence>
<comment type="subcellular location">
    <subcellularLocation>
        <location evidence="1">Cell outer membrane</location>
    </subcellularLocation>
</comment>
<evidence type="ECO:0000256" key="3">
    <source>
        <dbReference type="ARBA" id="ARBA00022448"/>
    </source>
</evidence>
<dbReference type="SUPFAM" id="SSF56954">
    <property type="entry name" value="Outer membrane efflux proteins (OEP)"/>
    <property type="match status" value="1"/>
</dbReference>
<dbReference type="GO" id="GO:0015288">
    <property type="term" value="F:porin activity"/>
    <property type="evidence" value="ECO:0007669"/>
    <property type="project" value="TreeGrafter"/>
</dbReference>
<dbReference type="InterPro" id="IPR051906">
    <property type="entry name" value="TolC-like"/>
</dbReference>
<keyword evidence="3" id="KW-0813">Transport</keyword>
<evidence type="ECO:0000313" key="9">
    <source>
        <dbReference type="Proteomes" id="UP000309872"/>
    </source>
</evidence>
<proteinExistence type="inferred from homology"/>
<dbReference type="Proteomes" id="UP000309872">
    <property type="component" value="Unassembled WGS sequence"/>
</dbReference>
<comment type="caution">
    <text evidence="8">The sequence shown here is derived from an EMBL/GenBank/DDBJ whole genome shotgun (WGS) entry which is preliminary data.</text>
</comment>
<keyword evidence="7" id="KW-0998">Cell outer membrane</keyword>
<accession>A0A4U0H8R0</accession>
<evidence type="ECO:0000256" key="4">
    <source>
        <dbReference type="ARBA" id="ARBA00022452"/>
    </source>
</evidence>
<evidence type="ECO:0000256" key="1">
    <source>
        <dbReference type="ARBA" id="ARBA00004442"/>
    </source>
</evidence>
<gene>
    <name evidence="8" type="ORF">FAZ19_00155</name>
</gene>
<dbReference type="GO" id="GO:0015562">
    <property type="term" value="F:efflux transmembrane transporter activity"/>
    <property type="evidence" value="ECO:0007669"/>
    <property type="project" value="InterPro"/>
</dbReference>
<dbReference type="PANTHER" id="PTHR30026">
    <property type="entry name" value="OUTER MEMBRANE PROTEIN TOLC"/>
    <property type="match status" value="1"/>
</dbReference>
<evidence type="ECO:0000313" key="8">
    <source>
        <dbReference type="EMBL" id="TJY67714.1"/>
    </source>
</evidence>
<dbReference type="InterPro" id="IPR003423">
    <property type="entry name" value="OMP_efflux"/>
</dbReference>
<organism evidence="8 9">
    <name type="scientific">Sphingobacterium alkalisoli</name>
    <dbReference type="NCBI Taxonomy" id="1874115"/>
    <lineage>
        <taxon>Bacteria</taxon>
        <taxon>Pseudomonadati</taxon>
        <taxon>Bacteroidota</taxon>
        <taxon>Sphingobacteriia</taxon>
        <taxon>Sphingobacteriales</taxon>
        <taxon>Sphingobacteriaceae</taxon>
        <taxon>Sphingobacterium</taxon>
    </lineage>
</organism>
<sequence length="434" mass="49407">MKKWFLITLLVLLLPLLSHAQLVLSLERAREILVENSLDLKQRELQERIATMNVDLAKDAAIPSIYFNANNQHTLGLAFDQVTGQLITGNQWSNYANANIATNVILFQGFQKVNTVKAEELNLELAKLDIEKLKRELDLQLISLFFQTLINHDLYEASLVQLKLSEQQLAQEEIQIEVGKRTIIDLSQAKSKVANDKLNIVTAKNGYNLGLLKLKQLLEMAESDELELVPPTASGLPLAPPEEYLINDPYLKAIDRQIDLAHVNIKLARSAYYPTISLNGGYGTNYSSQRYNMFNSMVMPLWEQFNQNRSLYGNISISMPIYDGFKARANTKKARLGQENLLFEKGKVVKQRKEAFSQSDLEYQASIEELKALEAAFEANKVNYEAMNERYKIGKSSSMDLYKALTDYNVSEFRLINARYSMLYKGEILKTLTK</sequence>
<protein>
    <submittedName>
        <fullName evidence="8">TolC family protein</fullName>
    </submittedName>
</protein>
<dbReference type="Pfam" id="PF02321">
    <property type="entry name" value="OEP"/>
    <property type="match status" value="2"/>
</dbReference>
<keyword evidence="4" id="KW-1134">Transmembrane beta strand</keyword>
<dbReference type="RefSeq" id="WP_136818581.1">
    <property type="nucleotide sequence ID" value="NZ_BMJX01000001.1"/>
</dbReference>
<reference evidence="8 9" key="1">
    <citation type="submission" date="2019-04" db="EMBL/GenBank/DDBJ databases">
        <title>Sphingobacterium olei sp. nov., isolated from oil-contaminated soil.</title>
        <authorList>
            <person name="Liu B."/>
        </authorList>
    </citation>
    <scope>NUCLEOTIDE SEQUENCE [LARGE SCALE GENOMIC DNA]</scope>
    <source>
        <strain evidence="8 9">Y3L14</strain>
    </source>
</reference>
<dbReference type="Gene3D" id="1.20.1600.10">
    <property type="entry name" value="Outer membrane efflux proteins (OEP)"/>
    <property type="match status" value="1"/>
</dbReference>